<feature type="domain" description="4Fe-4S ferredoxin-type" evidence="11">
    <location>
        <begin position="1"/>
        <end position="30"/>
    </location>
</feature>
<protein>
    <submittedName>
        <fullName evidence="12">Ferredoxin</fullName>
    </submittedName>
</protein>
<evidence type="ECO:0000256" key="2">
    <source>
        <dbReference type="ARBA" id="ARBA00001966"/>
    </source>
</evidence>
<dbReference type="PROSITE" id="PS51379">
    <property type="entry name" value="4FE4S_FER_2"/>
    <property type="match status" value="2"/>
</dbReference>
<evidence type="ECO:0000256" key="3">
    <source>
        <dbReference type="ARBA" id="ARBA00022448"/>
    </source>
</evidence>
<gene>
    <name evidence="12" type="primary">fdxA</name>
    <name evidence="12" type="ORF">CARN7_2897</name>
</gene>
<dbReference type="Gene3D" id="3.30.70.20">
    <property type="match status" value="1"/>
</dbReference>
<dbReference type="NCBIfam" id="NF045490">
    <property type="entry name" value="FdxA_Protbact"/>
    <property type="match status" value="1"/>
</dbReference>
<feature type="domain" description="4Fe-4S ferredoxin-type" evidence="11">
    <location>
        <begin position="31"/>
        <end position="60"/>
    </location>
</feature>
<comment type="cofactor">
    <cofactor evidence="1">
        <name>[3Fe-4S] cluster</name>
        <dbReference type="ChEBI" id="CHEBI:21137"/>
    </cofactor>
</comment>
<dbReference type="PANTHER" id="PTHR42859">
    <property type="entry name" value="OXIDOREDUCTASE"/>
    <property type="match status" value="1"/>
</dbReference>
<keyword evidence="9" id="KW-0411">Iron-sulfur</keyword>
<evidence type="ECO:0000256" key="7">
    <source>
        <dbReference type="ARBA" id="ARBA00022982"/>
    </source>
</evidence>
<name>E6QPR1_9ZZZZ</name>
<dbReference type="GO" id="GO:0051538">
    <property type="term" value="F:3 iron, 4 sulfur cluster binding"/>
    <property type="evidence" value="ECO:0007669"/>
    <property type="project" value="UniProtKB-KW"/>
</dbReference>
<dbReference type="EMBL" id="CABR01000015">
    <property type="protein sequence ID" value="CBI09232.1"/>
    <property type="molecule type" value="Genomic_DNA"/>
</dbReference>
<dbReference type="InterPro" id="IPR017896">
    <property type="entry name" value="4Fe4S_Fe-S-bd"/>
</dbReference>
<evidence type="ECO:0000259" key="11">
    <source>
        <dbReference type="PROSITE" id="PS51379"/>
    </source>
</evidence>
<dbReference type="PANTHER" id="PTHR42859:SF2">
    <property type="entry name" value="FERREDOXIN"/>
    <property type="match status" value="1"/>
</dbReference>
<evidence type="ECO:0000256" key="6">
    <source>
        <dbReference type="ARBA" id="ARBA00022737"/>
    </source>
</evidence>
<keyword evidence="3" id="KW-0813">Transport</keyword>
<evidence type="ECO:0000256" key="8">
    <source>
        <dbReference type="ARBA" id="ARBA00023004"/>
    </source>
</evidence>
<keyword evidence="7" id="KW-0249">Electron transport</keyword>
<evidence type="ECO:0000256" key="4">
    <source>
        <dbReference type="ARBA" id="ARBA00022485"/>
    </source>
</evidence>
<dbReference type="InterPro" id="IPR022569">
    <property type="entry name" value="Fd_C"/>
</dbReference>
<dbReference type="Pfam" id="PF00037">
    <property type="entry name" value="Fer4"/>
    <property type="match status" value="1"/>
</dbReference>
<dbReference type="InterPro" id="IPR017900">
    <property type="entry name" value="4Fe4S_Fe_S_CS"/>
</dbReference>
<dbReference type="InterPro" id="IPR000813">
    <property type="entry name" value="7Fe_ferredoxin"/>
</dbReference>
<dbReference type="InterPro" id="IPR054829">
    <property type="entry name" value="FdxA"/>
</dbReference>
<dbReference type="SUPFAM" id="SSF54862">
    <property type="entry name" value="4Fe-4S ferredoxins"/>
    <property type="match status" value="1"/>
</dbReference>
<evidence type="ECO:0000256" key="10">
    <source>
        <dbReference type="ARBA" id="ARBA00023291"/>
    </source>
</evidence>
<sequence length="107" mass="12215">MTYVVTEKCIGCKHSFCVQVCPVDCFYEGENFIVIDPDECVDCGLCEIECPVDAIFSESEMPQDQLHFMALNKELSKLWPKITEKKSALPDADEWGNIENKLVHLIR</sequence>
<evidence type="ECO:0000256" key="5">
    <source>
        <dbReference type="ARBA" id="ARBA00022723"/>
    </source>
</evidence>
<reference evidence="12" key="1">
    <citation type="submission" date="2009-10" db="EMBL/GenBank/DDBJ databases">
        <title>Diversity of trophic interactions inside an arsenic-rich microbial ecosystem.</title>
        <authorList>
            <person name="Bertin P.N."/>
            <person name="Heinrich-Salmeron A."/>
            <person name="Pelletier E."/>
            <person name="Goulhen-Chollet F."/>
            <person name="Arsene-Ploetze F."/>
            <person name="Gallien S."/>
            <person name="Calteau A."/>
            <person name="Vallenet D."/>
            <person name="Casiot C."/>
            <person name="Chane-Woon-Ming B."/>
            <person name="Giloteaux L."/>
            <person name="Barakat M."/>
            <person name="Bonnefoy V."/>
            <person name="Bruneel O."/>
            <person name="Chandler M."/>
            <person name="Cleiss J."/>
            <person name="Duran R."/>
            <person name="Elbaz-Poulichet F."/>
            <person name="Fonknechten N."/>
            <person name="Lauga B."/>
            <person name="Mornico D."/>
            <person name="Ortet P."/>
            <person name="Schaeffer C."/>
            <person name="Siguier P."/>
            <person name="Alexander Thil Smith A."/>
            <person name="Van Dorsselaer A."/>
            <person name="Weissenbach J."/>
            <person name="Medigue C."/>
            <person name="Le Paslier D."/>
        </authorList>
    </citation>
    <scope>NUCLEOTIDE SEQUENCE</scope>
</reference>
<dbReference type="Pfam" id="PF12800">
    <property type="entry name" value="Fer4_4"/>
    <property type="match status" value="1"/>
</dbReference>
<keyword evidence="8" id="KW-0408">Iron</keyword>
<evidence type="ECO:0000256" key="9">
    <source>
        <dbReference type="ARBA" id="ARBA00023014"/>
    </source>
</evidence>
<comment type="caution">
    <text evidence="12">The sequence shown here is derived from an EMBL/GenBank/DDBJ whole genome shotgun (WGS) entry which is preliminary data.</text>
</comment>
<dbReference type="PROSITE" id="PS00198">
    <property type="entry name" value="4FE4S_FER_1"/>
    <property type="match status" value="1"/>
</dbReference>
<accession>E6QPR1</accession>
<proteinExistence type="predicted"/>
<keyword evidence="5" id="KW-0479">Metal-binding</keyword>
<dbReference type="Pfam" id="PF11953">
    <property type="entry name" value="DUF3470"/>
    <property type="match status" value="1"/>
</dbReference>
<dbReference type="AlphaFoldDB" id="E6QPR1"/>
<keyword evidence="6" id="KW-0677">Repeat</keyword>
<comment type="cofactor">
    <cofactor evidence="2">
        <name>[4Fe-4S] cluster</name>
        <dbReference type="ChEBI" id="CHEBI:49883"/>
    </cofactor>
</comment>
<organism evidence="12">
    <name type="scientific">mine drainage metagenome</name>
    <dbReference type="NCBI Taxonomy" id="410659"/>
    <lineage>
        <taxon>unclassified sequences</taxon>
        <taxon>metagenomes</taxon>
        <taxon>ecological metagenomes</taxon>
    </lineage>
</organism>
<dbReference type="PRINTS" id="PR00354">
    <property type="entry name" value="7FE8SFRDOXIN"/>
</dbReference>
<dbReference type="InterPro" id="IPR050294">
    <property type="entry name" value="RnfB_subfamily"/>
</dbReference>
<evidence type="ECO:0000313" key="12">
    <source>
        <dbReference type="EMBL" id="CBI09232.1"/>
    </source>
</evidence>
<dbReference type="GO" id="GO:0046872">
    <property type="term" value="F:metal ion binding"/>
    <property type="evidence" value="ECO:0007669"/>
    <property type="project" value="UniProtKB-KW"/>
</dbReference>
<keyword evidence="10" id="KW-0003">3Fe-4S</keyword>
<keyword evidence="4" id="KW-0004">4Fe-4S</keyword>
<dbReference type="GO" id="GO:0051539">
    <property type="term" value="F:4 iron, 4 sulfur cluster binding"/>
    <property type="evidence" value="ECO:0007669"/>
    <property type="project" value="UniProtKB-KW"/>
</dbReference>
<dbReference type="GO" id="GO:0009055">
    <property type="term" value="F:electron transfer activity"/>
    <property type="evidence" value="ECO:0007669"/>
    <property type="project" value="InterPro"/>
</dbReference>
<evidence type="ECO:0000256" key="1">
    <source>
        <dbReference type="ARBA" id="ARBA00001927"/>
    </source>
</evidence>